<feature type="chain" id="PRO_5020339436" evidence="6">
    <location>
        <begin position="31"/>
        <end position="286"/>
    </location>
</feature>
<gene>
    <name evidence="7" type="ORF">E2I14_07675</name>
</gene>
<comment type="cofactor">
    <cofactor evidence="1">
        <name>Zn(2+)</name>
        <dbReference type="ChEBI" id="CHEBI:29105"/>
    </cofactor>
</comment>
<dbReference type="Proteomes" id="UP000294829">
    <property type="component" value="Unassembled WGS sequence"/>
</dbReference>
<dbReference type="Gene3D" id="3.40.50.10310">
    <property type="entry name" value="Creatininase"/>
    <property type="match status" value="1"/>
</dbReference>
<reference evidence="7 8" key="1">
    <citation type="submission" date="2019-03" db="EMBL/GenBank/DDBJ databases">
        <title>Sapientia aquatica gen. nov., sp. nov., isolated from a crater lake.</title>
        <authorList>
            <person name="Felfoldi T."/>
            <person name="Szabo A."/>
            <person name="Toth E."/>
            <person name="Schumann P."/>
            <person name="Keki Z."/>
            <person name="Marialigeti K."/>
            <person name="Mathe I."/>
        </authorList>
    </citation>
    <scope>NUCLEOTIDE SEQUENCE [LARGE SCALE GENOMIC DNA]</scope>
    <source>
        <strain evidence="7 8">SA-152</strain>
    </source>
</reference>
<dbReference type="OrthoDB" id="9801445at2"/>
<protein>
    <submittedName>
        <fullName evidence="7">Creatininase family protein</fullName>
    </submittedName>
</protein>
<evidence type="ECO:0000256" key="1">
    <source>
        <dbReference type="ARBA" id="ARBA00001947"/>
    </source>
</evidence>
<dbReference type="PANTHER" id="PTHR35005">
    <property type="entry name" value="3-DEHYDRO-SCYLLO-INOSOSE HYDROLASE"/>
    <property type="match status" value="1"/>
</dbReference>
<evidence type="ECO:0000256" key="4">
    <source>
        <dbReference type="ARBA" id="ARBA00022833"/>
    </source>
</evidence>
<sequence>MLKYHLVKLPKLGQALLAILAFAVAASTWAADLKSDASSVQLENLTSTEVRDLIASGTTTIIIPIGGTEQTGPYVALGKHNFRAQVLSEQIAQQLGKTLVAPVIAYVPEGSINPPVAHMRFAGTISIPDAAFEALLEGAARSFKQHGFTNIVLLGDHGGYKKNLEHVAQKMNQEWTKNPANNPHAKVIALADYYKLSSAGFDAILKKRGFSDAEIGTHAGLADTALTLAIDKNLVRSEAMVKNPKPSERDGVYGDPRKANAELGQLGRQLIVDGSVAAIRAAIAAP</sequence>
<evidence type="ECO:0000256" key="6">
    <source>
        <dbReference type="SAM" id="SignalP"/>
    </source>
</evidence>
<dbReference type="InterPro" id="IPR024087">
    <property type="entry name" value="Creatininase-like_sf"/>
</dbReference>
<keyword evidence="2" id="KW-0479">Metal-binding</keyword>
<dbReference type="AlphaFoldDB" id="A0A4R5W4H9"/>
<comment type="caution">
    <text evidence="7">The sequence shown here is derived from an EMBL/GenBank/DDBJ whole genome shotgun (WGS) entry which is preliminary data.</text>
</comment>
<dbReference type="SUPFAM" id="SSF102215">
    <property type="entry name" value="Creatininase"/>
    <property type="match status" value="1"/>
</dbReference>
<keyword evidence="4" id="KW-0862">Zinc</keyword>
<evidence type="ECO:0000256" key="3">
    <source>
        <dbReference type="ARBA" id="ARBA00022801"/>
    </source>
</evidence>
<evidence type="ECO:0000313" key="7">
    <source>
        <dbReference type="EMBL" id="TDK67674.1"/>
    </source>
</evidence>
<dbReference type="EMBL" id="SMYL01000002">
    <property type="protein sequence ID" value="TDK67674.1"/>
    <property type="molecule type" value="Genomic_DNA"/>
</dbReference>
<proteinExistence type="inferred from homology"/>
<keyword evidence="6" id="KW-0732">Signal</keyword>
<dbReference type="PANTHER" id="PTHR35005:SF1">
    <property type="entry name" value="2-AMINO-5-FORMYLAMINO-6-RIBOSYLAMINOPYRIMIDIN-4(3H)-ONE 5'-MONOPHOSPHATE DEFORMYLASE"/>
    <property type="match status" value="1"/>
</dbReference>
<dbReference type="InterPro" id="IPR003785">
    <property type="entry name" value="Creatininase/forma_Hydrolase"/>
</dbReference>
<accession>A0A4R5W4H9</accession>
<dbReference type="GO" id="GO:0046872">
    <property type="term" value="F:metal ion binding"/>
    <property type="evidence" value="ECO:0007669"/>
    <property type="project" value="UniProtKB-KW"/>
</dbReference>
<organism evidence="7 8">
    <name type="scientific">Sapientia aquatica</name>
    <dbReference type="NCBI Taxonomy" id="1549640"/>
    <lineage>
        <taxon>Bacteria</taxon>
        <taxon>Pseudomonadati</taxon>
        <taxon>Pseudomonadota</taxon>
        <taxon>Betaproteobacteria</taxon>
        <taxon>Burkholderiales</taxon>
        <taxon>Oxalobacteraceae</taxon>
        <taxon>Sapientia</taxon>
    </lineage>
</organism>
<evidence type="ECO:0000256" key="5">
    <source>
        <dbReference type="ARBA" id="ARBA00024029"/>
    </source>
</evidence>
<dbReference type="GO" id="GO:0009231">
    <property type="term" value="P:riboflavin biosynthetic process"/>
    <property type="evidence" value="ECO:0007669"/>
    <property type="project" value="TreeGrafter"/>
</dbReference>
<evidence type="ECO:0000313" key="8">
    <source>
        <dbReference type="Proteomes" id="UP000294829"/>
    </source>
</evidence>
<name>A0A4R5W4H9_9BURK</name>
<comment type="similarity">
    <text evidence="5">Belongs to the creatininase superfamily.</text>
</comment>
<dbReference type="GO" id="GO:0016811">
    <property type="term" value="F:hydrolase activity, acting on carbon-nitrogen (but not peptide) bonds, in linear amides"/>
    <property type="evidence" value="ECO:0007669"/>
    <property type="project" value="TreeGrafter"/>
</dbReference>
<keyword evidence="3" id="KW-0378">Hydrolase</keyword>
<feature type="signal peptide" evidence="6">
    <location>
        <begin position="1"/>
        <end position="30"/>
    </location>
</feature>
<keyword evidence="8" id="KW-1185">Reference proteome</keyword>
<evidence type="ECO:0000256" key="2">
    <source>
        <dbReference type="ARBA" id="ARBA00022723"/>
    </source>
</evidence>
<dbReference type="Pfam" id="PF02633">
    <property type="entry name" value="Creatininase"/>
    <property type="match status" value="1"/>
</dbReference>